<comment type="caution">
    <text evidence="2">The sequence shown here is derived from an EMBL/GenBank/DDBJ whole genome shotgun (WGS) entry which is preliminary data.</text>
</comment>
<organism evidence="2 3">
    <name type="scientific">Serratia fonticola</name>
    <dbReference type="NCBI Taxonomy" id="47917"/>
    <lineage>
        <taxon>Bacteria</taxon>
        <taxon>Pseudomonadati</taxon>
        <taxon>Pseudomonadota</taxon>
        <taxon>Gammaproteobacteria</taxon>
        <taxon>Enterobacterales</taxon>
        <taxon>Yersiniaceae</taxon>
        <taxon>Serratia</taxon>
    </lineage>
</organism>
<keyword evidence="1" id="KW-1133">Transmembrane helix</keyword>
<dbReference type="EMBL" id="JAVIGA010000018">
    <property type="protein sequence ID" value="MDQ9128003.1"/>
    <property type="molecule type" value="Genomic_DNA"/>
</dbReference>
<keyword evidence="1" id="KW-0472">Membrane</keyword>
<evidence type="ECO:0000256" key="1">
    <source>
        <dbReference type="SAM" id="Phobius"/>
    </source>
</evidence>
<name>A0AAJ2DA42_SERFO</name>
<feature type="transmembrane region" description="Helical" evidence="1">
    <location>
        <begin position="58"/>
        <end position="78"/>
    </location>
</feature>
<evidence type="ECO:0000313" key="2">
    <source>
        <dbReference type="EMBL" id="MDQ9128003.1"/>
    </source>
</evidence>
<gene>
    <name evidence="2" type="ORF">RDT67_16390</name>
</gene>
<accession>A0AAJ2DA42</accession>
<protein>
    <submittedName>
        <fullName evidence="2">Uncharacterized protein</fullName>
    </submittedName>
</protein>
<dbReference type="AlphaFoldDB" id="A0AAJ2DA42"/>
<dbReference type="RefSeq" id="WP_074028101.1">
    <property type="nucleotide sequence ID" value="NZ_JAVGCU010000003.1"/>
</dbReference>
<reference evidence="2" key="1">
    <citation type="submission" date="2023-08" db="EMBL/GenBank/DDBJ databases">
        <title>The Comparative Genomic Analysis of Yersiniaceae from Polar Regions.</title>
        <authorList>
            <person name="Goncharov A."/>
            <person name="Aslanov B."/>
            <person name="Kolodzhieva V."/>
            <person name="Azarov D."/>
            <person name="Mochov A."/>
            <person name="Lebedeva E."/>
        </authorList>
    </citation>
    <scope>NUCLEOTIDE SEQUENCE</scope>
    <source>
        <strain evidence="2">Vf</strain>
    </source>
</reference>
<evidence type="ECO:0000313" key="3">
    <source>
        <dbReference type="Proteomes" id="UP001224622"/>
    </source>
</evidence>
<sequence length="101" mass="11334">MSVSGSALDSGLNEPLFLSQSVIGVERIRVNPVTHQGGRCCVRSLADEGEIVSQSNKYIIEGIDAGFIVILYVIVGYLNDERLKIIHWLISGRYFYYLFSY</sequence>
<keyword evidence="1" id="KW-0812">Transmembrane</keyword>
<proteinExistence type="predicted"/>
<dbReference type="Proteomes" id="UP001224622">
    <property type="component" value="Unassembled WGS sequence"/>
</dbReference>